<name>G1D3D8_9CAUD</name>
<sequence length="28" mass="3223">MSPDRALTLMQIPCNAEPRPTTYFEVQL</sequence>
<dbReference type="GeneID" id="40233558"/>
<evidence type="ECO:0000313" key="1">
    <source>
        <dbReference type="EMBL" id="AEK09291.1"/>
    </source>
</evidence>
<reference evidence="1 2" key="1">
    <citation type="journal article" date="2012" name="J. Virol.">
        <title>Complete Genome Sequences of 138 Mycobacteriophages.</title>
        <authorList>
            <consortium name="the Science Education Alliance Phage Hunters Advancing Genomics and Evolutionary Science Program"/>
            <consortium name="the KwaZulu-Natal Research Institute for Tuberculosis and HIV Mycobacterial Genetics Course Students"/>
            <consortium name="the Phage Hunters Integrating Research and Education Program"/>
            <person name="Hatfull G.F."/>
        </authorList>
    </citation>
    <scope>NUCLEOTIDE SEQUENCE [LARGE SCALE GENOMIC DNA]</scope>
    <source>
        <strain evidence="1">JC27</strain>
    </source>
</reference>
<protein>
    <submittedName>
        <fullName evidence="1">Uncharacterized protein</fullName>
    </submittedName>
</protein>
<gene>
    <name evidence="1" type="primary">89</name>
    <name evidence="1" type="ORF">PBI_JC27_89</name>
</gene>
<dbReference type="RefSeq" id="YP_009636814.1">
    <property type="nucleotide sequence ID" value="NC_042320.1"/>
</dbReference>
<evidence type="ECO:0000313" key="2">
    <source>
        <dbReference type="Proteomes" id="UP000008407"/>
    </source>
</evidence>
<organism evidence="1 2">
    <name type="scientific">Mycobacterium phage JC27</name>
    <dbReference type="NCBI Taxonomy" id="2922210"/>
    <lineage>
        <taxon>Viruses</taxon>
        <taxon>Duplodnaviria</taxon>
        <taxon>Heunggongvirae</taxon>
        <taxon>Uroviricota</taxon>
        <taxon>Caudoviricetes</taxon>
        <taxon>Fromanvirus</taxon>
        <taxon>Fromanvirus JC27</taxon>
    </lineage>
</organism>
<keyword evidence="2" id="KW-1185">Reference proteome</keyword>
<dbReference type="EMBL" id="JF937099">
    <property type="protein sequence ID" value="AEK09291.1"/>
    <property type="molecule type" value="Genomic_DNA"/>
</dbReference>
<proteinExistence type="predicted"/>
<accession>G1D3D8</accession>
<dbReference type="Proteomes" id="UP000008407">
    <property type="component" value="Segment"/>
</dbReference>